<feature type="region of interest" description="Disordered" evidence="1">
    <location>
        <begin position="1"/>
        <end position="21"/>
    </location>
</feature>
<protein>
    <recommendedName>
        <fullName evidence="4">Coat F domain-containing protein</fullName>
    </recommendedName>
</protein>
<dbReference type="RefSeq" id="WP_093055266.1">
    <property type="nucleotide sequence ID" value="NZ_FOGT01000020.1"/>
</dbReference>
<dbReference type="Proteomes" id="UP000198571">
    <property type="component" value="Unassembled WGS sequence"/>
</dbReference>
<dbReference type="OrthoDB" id="1799385at2"/>
<organism evidence="2 3">
    <name type="scientific">Salipaludibacillus aurantiacus</name>
    <dbReference type="NCBI Taxonomy" id="1601833"/>
    <lineage>
        <taxon>Bacteria</taxon>
        <taxon>Bacillati</taxon>
        <taxon>Bacillota</taxon>
        <taxon>Bacilli</taxon>
        <taxon>Bacillales</taxon>
        <taxon>Bacillaceae</taxon>
    </lineage>
</organism>
<accession>A0A1H9WUL5</accession>
<name>A0A1H9WUL5_9BACI</name>
<evidence type="ECO:0000313" key="3">
    <source>
        <dbReference type="Proteomes" id="UP000198571"/>
    </source>
</evidence>
<feature type="compositionally biased region" description="Low complexity" evidence="1">
    <location>
        <begin position="1"/>
        <end position="10"/>
    </location>
</feature>
<evidence type="ECO:0000256" key="1">
    <source>
        <dbReference type="SAM" id="MobiDB-lite"/>
    </source>
</evidence>
<sequence>MQQQQQQQQQSVNQGHVMTEPPTVVTTKDHLYINDMLSWNLLAMKKAHAFASQCSDQQISQALEQAGRMHYDHYQKILGHLQTQGQQGTIQ</sequence>
<gene>
    <name evidence="2" type="ORF">SAMN05518684_12026</name>
</gene>
<keyword evidence="3" id="KW-1185">Reference proteome</keyword>
<dbReference type="AlphaFoldDB" id="A0A1H9WUL5"/>
<proteinExistence type="predicted"/>
<evidence type="ECO:0008006" key="4">
    <source>
        <dbReference type="Google" id="ProtNLM"/>
    </source>
</evidence>
<dbReference type="EMBL" id="FOGT01000020">
    <property type="protein sequence ID" value="SES37622.1"/>
    <property type="molecule type" value="Genomic_DNA"/>
</dbReference>
<dbReference type="STRING" id="1601833.SAMN05518684_12026"/>
<reference evidence="3" key="1">
    <citation type="submission" date="2016-10" db="EMBL/GenBank/DDBJ databases">
        <authorList>
            <person name="Varghese N."/>
            <person name="Submissions S."/>
        </authorList>
    </citation>
    <scope>NUCLEOTIDE SEQUENCE [LARGE SCALE GENOMIC DNA]</scope>
    <source>
        <strain evidence="3">S9</strain>
    </source>
</reference>
<evidence type="ECO:0000313" key="2">
    <source>
        <dbReference type="EMBL" id="SES37622.1"/>
    </source>
</evidence>